<organism evidence="1">
    <name type="scientific">Desulfatirhabdium butyrativorans</name>
    <dbReference type="NCBI Taxonomy" id="340467"/>
    <lineage>
        <taxon>Bacteria</taxon>
        <taxon>Pseudomonadati</taxon>
        <taxon>Thermodesulfobacteriota</taxon>
        <taxon>Desulfobacteria</taxon>
        <taxon>Desulfobacterales</taxon>
        <taxon>Desulfatirhabdiaceae</taxon>
        <taxon>Desulfatirhabdium</taxon>
    </lineage>
</organism>
<gene>
    <name evidence="1" type="ORF">ENS29_17390</name>
</gene>
<reference evidence="1" key="1">
    <citation type="journal article" date="2020" name="mSystems">
        <title>Genome- and Community-Level Interaction Insights into Carbon Utilization and Element Cycling Functions of Hydrothermarchaeota in Hydrothermal Sediment.</title>
        <authorList>
            <person name="Zhou Z."/>
            <person name="Liu Y."/>
            <person name="Xu W."/>
            <person name="Pan J."/>
            <person name="Luo Z.H."/>
            <person name="Li M."/>
        </authorList>
    </citation>
    <scope>NUCLEOTIDE SEQUENCE [LARGE SCALE GENOMIC DNA]</scope>
    <source>
        <strain evidence="1">SpSt-477</strain>
    </source>
</reference>
<dbReference type="AlphaFoldDB" id="A0A7C4W2S6"/>
<dbReference type="SUPFAM" id="SSF54211">
    <property type="entry name" value="Ribosomal protein S5 domain 2-like"/>
    <property type="match status" value="1"/>
</dbReference>
<evidence type="ECO:0008006" key="2">
    <source>
        <dbReference type="Google" id="ProtNLM"/>
    </source>
</evidence>
<dbReference type="Gene3D" id="3.30.230.10">
    <property type="match status" value="1"/>
</dbReference>
<dbReference type="InterPro" id="IPR020568">
    <property type="entry name" value="Ribosomal_Su5_D2-typ_SF"/>
</dbReference>
<protein>
    <recommendedName>
        <fullName evidence="2">Lon proteolytic domain-containing protein</fullName>
    </recommendedName>
</protein>
<dbReference type="InterPro" id="IPR014721">
    <property type="entry name" value="Ribsml_uS5_D2-typ_fold_subgr"/>
</dbReference>
<name>A0A7C4W2S6_9BACT</name>
<evidence type="ECO:0000313" key="1">
    <source>
        <dbReference type="EMBL" id="HGU34596.1"/>
    </source>
</evidence>
<proteinExistence type="predicted"/>
<comment type="caution">
    <text evidence="1">The sequence shown here is derived from an EMBL/GenBank/DDBJ whole genome shotgun (WGS) entry which is preliminary data.</text>
</comment>
<accession>A0A7C4W2S6</accession>
<dbReference type="EMBL" id="DSUH01000394">
    <property type="protein sequence ID" value="HGU34596.1"/>
    <property type="molecule type" value="Genomic_DNA"/>
</dbReference>
<sequence>MSDSRNIPLERLVVEASYPKWAKENLSRPDRIQWPSDPKAWIPLHREMVHRLPLALHPLWVLSVSSHFLMCGKPTAMPFIEDVRRRDLLPEWIFRFQGSWRLVAVVTVESADPRCGCIVPFMVGTVSPADLVSCWPAWMTTHLDGSALSAIETAFAAARRICGIDSPLFVFPLMAPDDDWMVQGRSLGLPMALGAMSVLKKEPLISDVLATGDIEAMDPFRIFPVAAVAPKIQAATDASFRLILIPDTDRNSGKGDSLHGQVPVVGVVGNLNEAWMWATWFSSERESVLLLYQQITRSRDATLLVNNCRSIHIELLESLLSWNGYPQLSERLVQDRECVETLVDKLGACLSTETFSLKRALAIRRLISRDTVFPKMAELWPIAAFKWAIWNLKLANAIGDNTDSRFWQTAATTLQNHCRELDPKANAQFINNLCVTLHNAYAFHPDIPEAFRLALDNEKRYHHGRVNPVLGAMYGTLAQHYGFCGPPYLHKAVRYVGLAQKRFGYGRVNELRQEWVREFAYLVYAFLDAKDFEAARKALWRYLEVQSWSDLKPWTVMKPYERHAAARYMADRLAMDADEAESRIAGHWLKTVHYESASCPEHPHQLIAWNMGRIAWELKQPDTAISWWENSLELCGSGGETVAVMALLPLSGVYRAGRFSERHCGMTGNILQRIRCSQSLHRDHFKPLLDGSPEGTLNLVWNHAQRFFPFSYR</sequence>